<name>A0AAE1UB07_9EUCA</name>
<evidence type="ECO:0000313" key="2">
    <source>
        <dbReference type="EMBL" id="KAK4312109.1"/>
    </source>
</evidence>
<sequence>MQVMERRDDNVHTTPPNARSTLMVAWPCSGSLDLLGAGREQGSRLYPCLASPPSHTLHPPLQSPSSLSLSCC</sequence>
<proteinExistence type="predicted"/>
<gene>
    <name evidence="2" type="ORF">Pmani_016463</name>
</gene>
<evidence type="ECO:0000313" key="3">
    <source>
        <dbReference type="Proteomes" id="UP001292094"/>
    </source>
</evidence>
<evidence type="ECO:0000256" key="1">
    <source>
        <dbReference type="SAM" id="MobiDB-lite"/>
    </source>
</evidence>
<accession>A0AAE1UB07</accession>
<dbReference type="EMBL" id="JAWZYT010001443">
    <property type="protein sequence ID" value="KAK4312109.1"/>
    <property type="molecule type" value="Genomic_DNA"/>
</dbReference>
<protein>
    <submittedName>
        <fullName evidence="2">Uncharacterized protein</fullName>
    </submittedName>
</protein>
<keyword evidence="3" id="KW-1185">Reference proteome</keyword>
<dbReference type="Proteomes" id="UP001292094">
    <property type="component" value="Unassembled WGS sequence"/>
</dbReference>
<comment type="caution">
    <text evidence="2">The sequence shown here is derived from an EMBL/GenBank/DDBJ whole genome shotgun (WGS) entry which is preliminary data.</text>
</comment>
<reference evidence="2" key="1">
    <citation type="submission" date="2023-11" db="EMBL/GenBank/DDBJ databases">
        <title>Genome assemblies of two species of porcelain crab, Petrolisthes cinctipes and Petrolisthes manimaculis (Anomura: Porcellanidae).</title>
        <authorList>
            <person name="Angst P."/>
        </authorList>
    </citation>
    <scope>NUCLEOTIDE SEQUENCE</scope>
    <source>
        <strain evidence="2">PB745_02</strain>
        <tissue evidence="2">Gill</tissue>
    </source>
</reference>
<feature type="region of interest" description="Disordered" evidence="1">
    <location>
        <begin position="51"/>
        <end position="72"/>
    </location>
</feature>
<dbReference type="AlphaFoldDB" id="A0AAE1UB07"/>
<organism evidence="2 3">
    <name type="scientific">Petrolisthes manimaculis</name>
    <dbReference type="NCBI Taxonomy" id="1843537"/>
    <lineage>
        <taxon>Eukaryota</taxon>
        <taxon>Metazoa</taxon>
        <taxon>Ecdysozoa</taxon>
        <taxon>Arthropoda</taxon>
        <taxon>Crustacea</taxon>
        <taxon>Multicrustacea</taxon>
        <taxon>Malacostraca</taxon>
        <taxon>Eumalacostraca</taxon>
        <taxon>Eucarida</taxon>
        <taxon>Decapoda</taxon>
        <taxon>Pleocyemata</taxon>
        <taxon>Anomura</taxon>
        <taxon>Galatheoidea</taxon>
        <taxon>Porcellanidae</taxon>
        <taxon>Petrolisthes</taxon>
    </lineage>
</organism>